<dbReference type="Pfam" id="PF18890">
    <property type="entry name" value="FANCL_d2"/>
    <property type="match status" value="1"/>
</dbReference>
<reference evidence="3" key="1">
    <citation type="submission" date="2020-01" db="EMBL/GenBank/DDBJ databases">
        <title>Genome sequence of Kobresia littledalei, the first chromosome-level genome in the family Cyperaceae.</title>
        <authorList>
            <person name="Qu G."/>
        </authorList>
    </citation>
    <scope>NUCLEOTIDE SEQUENCE</scope>
    <source>
        <strain evidence="3">C.B.Clarke</strain>
        <tissue evidence="3">Leaf</tissue>
    </source>
</reference>
<gene>
    <name evidence="3" type="ORF">FCM35_KLT15200</name>
</gene>
<dbReference type="Gene3D" id="3.10.110.10">
    <property type="entry name" value="Ubiquitin Conjugating Enzyme"/>
    <property type="match status" value="1"/>
</dbReference>
<evidence type="ECO:0000259" key="2">
    <source>
        <dbReference type="Pfam" id="PF18891"/>
    </source>
</evidence>
<dbReference type="CDD" id="cd23832">
    <property type="entry name" value="DRWD-C_FANCL"/>
    <property type="match status" value="1"/>
</dbReference>
<dbReference type="OrthoDB" id="10263265at2759"/>
<organism evidence="3 4">
    <name type="scientific">Carex littledalei</name>
    <dbReference type="NCBI Taxonomy" id="544730"/>
    <lineage>
        <taxon>Eukaryota</taxon>
        <taxon>Viridiplantae</taxon>
        <taxon>Streptophyta</taxon>
        <taxon>Embryophyta</taxon>
        <taxon>Tracheophyta</taxon>
        <taxon>Spermatophyta</taxon>
        <taxon>Magnoliopsida</taxon>
        <taxon>Liliopsida</taxon>
        <taxon>Poales</taxon>
        <taxon>Cyperaceae</taxon>
        <taxon>Cyperoideae</taxon>
        <taxon>Cariceae</taxon>
        <taxon>Carex</taxon>
        <taxon>Carex subgen. Euthyceras</taxon>
    </lineage>
</organism>
<dbReference type="InterPro" id="IPR043898">
    <property type="entry name" value="FANCL_d2"/>
</dbReference>
<evidence type="ECO:0000259" key="1">
    <source>
        <dbReference type="Pfam" id="PF18890"/>
    </source>
</evidence>
<dbReference type="EMBL" id="SWLB01000029">
    <property type="protein sequence ID" value="KAF3320504.1"/>
    <property type="molecule type" value="Genomic_DNA"/>
</dbReference>
<dbReference type="InterPro" id="IPR026848">
    <property type="entry name" value="Fancl"/>
</dbReference>
<dbReference type="InterPro" id="IPR016135">
    <property type="entry name" value="UBQ-conjugating_enzyme/RWD"/>
</dbReference>
<sequence>MFTVALEGPIHGEGSLPSPTLYRSIFSQIEEIGWEHLIKANEDLSSLTFRIIDEKGKYHVMEIMLSRNYPEAPPSINADLPYIPKMKWSNTSRLIDVINQFREHLKKLQVLWSTLECIDNNLSVIGPKEQSFGTAQRHISLCEDSSVLLHINPCKPNTLPECRFLGSDQKVDLLLKNWKKNSRNWKIDKAFHENLATILETELPQPPIATTTAAQKGDETMDCGICYAQYLPIGLLMFYLGIAHIVQNQLLSKSPVDS</sequence>
<dbReference type="PANTHER" id="PTHR13206:SF0">
    <property type="entry name" value="E3 UBIQUITIN-PROTEIN LIGASE FANCL"/>
    <property type="match status" value="1"/>
</dbReference>
<dbReference type="AlphaFoldDB" id="A0A833VD84"/>
<dbReference type="GO" id="GO:0061630">
    <property type="term" value="F:ubiquitin protein ligase activity"/>
    <property type="evidence" value="ECO:0007669"/>
    <property type="project" value="TreeGrafter"/>
</dbReference>
<dbReference type="CDD" id="cd23831">
    <property type="entry name" value="DRWD-N_FANCL"/>
    <property type="match status" value="1"/>
</dbReference>
<dbReference type="PANTHER" id="PTHR13206">
    <property type="entry name" value="UBIQUITIN LIGASE PROTEIN PHF9 FANCONI ANEMIA GROUP L PROTEIN"/>
    <property type="match status" value="1"/>
</dbReference>
<evidence type="ECO:0000313" key="4">
    <source>
        <dbReference type="Proteomes" id="UP000623129"/>
    </source>
</evidence>
<protein>
    <submittedName>
        <fullName evidence="3">E3 ubiquitin-protein ligase FANCL</fullName>
    </submittedName>
</protein>
<name>A0A833VD84_9POAL</name>
<dbReference type="InterPro" id="IPR044037">
    <property type="entry name" value="FANCL_d3"/>
</dbReference>
<proteinExistence type="predicted"/>
<comment type="caution">
    <text evidence="3">The sequence shown here is derived from an EMBL/GenBank/DDBJ whole genome shotgun (WGS) entry which is preliminary data.</text>
</comment>
<feature type="domain" description="FANCL UBC-like" evidence="1">
    <location>
        <begin position="20"/>
        <end position="108"/>
    </location>
</feature>
<dbReference type="GO" id="GO:0043240">
    <property type="term" value="C:Fanconi anaemia nuclear complex"/>
    <property type="evidence" value="ECO:0007669"/>
    <property type="project" value="InterPro"/>
</dbReference>
<accession>A0A833VD84</accession>
<keyword evidence="4" id="KW-1185">Reference proteome</keyword>
<evidence type="ECO:0000313" key="3">
    <source>
        <dbReference type="EMBL" id="KAF3320504.1"/>
    </source>
</evidence>
<dbReference type="GO" id="GO:0036297">
    <property type="term" value="P:interstrand cross-link repair"/>
    <property type="evidence" value="ECO:0007669"/>
    <property type="project" value="InterPro"/>
</dbReference>
<dbReference type="Gene3D" id="3.10.110.20">
    <property type="entry name" value="RWD domain-like"/>
    <property type="match status" value="1"/>
</dbReference>
<feature type="domain" description="FANCL UBC-like" evidence="2">
    <location>
        <begin position="111"/>
        <end position="206"/>
    </location>
</feature>
<dbReference type="Pfam" id="PF18891">
    <property type="entry name" value="FANCL_d3"/>
    <property type="match status" value="1"/>
</dbReference>
<dbReference type="GO" id="GO:0006513">
    <property type="term" value="P:protein monoubiquitination"/>
    <property type="evidence" value="ECO:0007669"/>
    <property type="project" value="TreeGrafter"/>
</dbReference>
<dbReference type="Proteomes" id="UP000623129">
    <property type="component" value="Unassembled WGS sequence"/>
</dbReference>
<dbReference type="InterPro" id="IPR043003">
    <property type="entry name" value="FANCL_d3_sf"/>
</dbReference>